<keyword evidence="2" id="KW-1185">Reference proteome</keyword>
<feature type="region of interest" description="Disordered" evidence="1">
    <location>
        <begin position="162"/>
        <end position="202"/>
    </location>
</feature>
<feature type="compositionally biased region" description="Basic and acidic residues" evidence="1">
    <location>
        <begin position="162"/>
        <end position="174"/>
    </location>
</feature>
<dbReference type="Proteomes" id="UP000887565">
    <property type="component" value="Unplaced"/>
</dbReference>
<feature type="compositionally biased region" description="Low complexity" evidence="1">
    <location>
        <begin position="186"/>
        <end position="197"/>
    </location>
</feature>
<reference evidence="3" key="1">
    <citation type="submission" date="2022-11" db="UniProtKB">
        <authorList>
            <consortium name="WormBaseParasite"/>
        </authorList>
    </citation>
    <scope>IDENTIFICATION</scope>
</reference>
<dbReference type="WBParaSite" id="nRc.2.0.1.t39866-RA">
    <property type="protein sequence ID" value="nRc.2.0.1.t39866-RA"/>
    <property type="gene ID" value="nRc.2.0.1.g39866"/>
</dbReference>
<evidence type="ECO:0000256" key="1">
    <source>
        <dbReference type="SAM" id="MobiDB-lite"/>
    </source>
</evidence>
<dbReference type="AlphaFoldDB" id="A0A915KM60"/>
<evidence type="ECO:0000313" key="3">
    <source>
        <dbReference type="WBParaSite" id="nRc.2.0.1.t39866-RA"/>
    </source>
</evidence>
<protein>
    <submittedName>
        <fullName evidence="3">Uncharacterized protein</fullName>
    </submittedName>
</protein>
<name>A0A915KM60_ROMCU</name>
<feature type="region of interest" description="Disordered" evidence="1">
    <location>
        <begin position="29"/>
        <end position="57"/>
    </location>
</feature>
<accession>A0A915KM60</accession>
<sequence>MGTNSHSASPIFGFSNSMLSLAAANPLLPSPLTTPNTTPRSTPISHQQQQFHQTKQQQIFDENNDLGVIINSLMPPSSQSAECQMEVMTYLNSGNMLMNNGNPHSMQSGIASKSSSLVDASDNNAAMSCNSNDAQRQHMHHIISRNNNINRSCALMVENSEHANIERNEGRRTTDSPPSQQQENMPSSSPPDVSEVSSRNETILERHLLPVSSAF</sequence>
<proteinExistence type="predicted"/>
<organism evidence="2 3">
    <name type="scientific">Romanomermis culicivorax</name>
    <name type="common">Nematode worm</name>
    <dbReference type="NCBI Taxonomy" id="13658"/>
    <lineage>
        <taxon>Eukaryota</taxon>
        <taxon>Metazoa</taxon>
        <taxon>Ecdysozoa</taxon>
        <taxon>Nematoda</taxon>
        <taxon>Enoplea</taxon>
        <taxon>Dorylaimia</taxon>
        <taxon>Mermithida</taxon>
        <taxon>Mermithoidea</taxon>
        <taxon>Mermithidae</taxon>
        <taxon>Romanomermis</taxon>
    </lineage>
</organism>
<feature type="compositionally biased region" description="Polar residues" evidence="1">
    <location>
        <begin position="175"/>
        <end position="185"/>
    </location>
</feature>
<evidence type="ECO:0000313" key="2">
    <source>
        <dbReference type="Proteomes" id="UP000887565"/>
    </source>
</evidence>